<dbReference type="Gene3D" id="3.30.530.20">
    <property type="match status" value="1"/>
</dbReference>
<dbReference type="Proteomes" id="UP000034883">
    <property type="component" value="Chromosome"/>
</dbReference>
<evidence type="ECO:0000313" key="2">
    <source>
        <dbReference type="Proteomes" id="UP000034883"/>
    </source>
</evidence>
<evidence type="ECO:0008006" key="3">
    <source>
        <dbReference type="Google" id="ProtNLM"/>
    </source>
</evidence>
<dbReference type="AlphaFoldDB" id="A0A0F6W213"/>
<gene>
    <name evidence="1" type="ORF">DB32_002599</name>
</gene>
<dbReference type="OrthoDB" id="4545830at2"/>
<name>A0A0F6W213_9BACT</name>
<reference evidence="1 2" key="1">
    <citation type="submission" date="2015-03" db="EMBL/GenBank/DDBJ databases">
        <title>Genome assembly of Sandaracinus amylolyticus DSM 53668.</title>
        <authorList>
            <person name="Sharma G."/>
            <person name="Subramanian S."/>
        </authorList>
    </citation>
    <scope>NUCLEOTIDE SEQUENCE [LARGE SCALE GENOMIC DNA]</scope>
    <source>
        <strain evidence="1 2">DSM 53668</strain>
    </source>
</reference>
<keyword evidence="2" id="KW-1185">Reference proteome</keyword>
<accession>A0A0F6W213</accession>
<dbReference type="KEGG" id="samy:DB32_002599"/>
<dbReference type="SUPFAM" id="SSF55961">
    <property type="entry name" value="Bet v1-like"/>
    <property type="match status" value="1"/>
</dbReference>
<dbReference type="EMBL" id="CP011125">
    <property type="protein sequence ID" value="AKF05450.1"/>
    <property type="molecule type" value="Genomic_DNA"/>
</dbReference>
<proteinExistence type="predicted"/>
<dbReference type="InterPro" id="IPR019587">
    <property type="entry name" value="Polyketide_cyclase/dehydratase"/>
</dbReference>
<dbReference type="InterPro" id="IPR023393">
    <property type="entry name" value="START-like_dom_sf"/>
</dbReference>
<dbReference type="CDD" id="cd07821">
    <property type="entry name" value="PYR_PYL_RCAR_like"/>
    <property type="match status" value="1"/>
</dbReference>
<dbReference type="InterPro" id="IPR046037">
    <property type="entry name" value="DUF5995"/>
</dbReference>
<dbReference type="Pfam" id="PF10604">
    <property type="entry name" value="Polyketide_cyc2"/>
    <property type="match status" value="1"/>
</dbReference>
<dbReference type="Pfam" id="PF19458">
    <property type="entry name" value="DUF5995"/>
    <property type="match status" value="1"/>
</dbReference>
<protein>
    <recommendedName>
        <fullName evidence="3">SRPBCC family protein</fullName>
    </recommendedName>
</protein>
<evidence type="ECO:0000313" key="1">
    <source>
        <dbReference type="EMBL" id="AKF05450.1"/>
    </source>
</evidence>
<organism evidence="1 2">
    <name type="scientific">Sandaracinus amylolyticus</name>
    <dbReference type="NCBI Taxonomy" id="927083"/>
    <lineage>
        <taxon>Bacteria</taxon>
        <taxon>Pseudomonadati</taxon>
        <taxon>Myxococcota</taxon>
        <taxon>Polyangia</taxon>
        <taxon>Polyangiales</taxon>
        <taxon>Sandaracinaceae</taxon>
        <taxon>Sandaracinus</taxon>
    </lineage>
</organism>
<sequence length="388" mass="43385">MMSGVLVLDLERELSVPPAVAFALVSEPDRMNRWSEARVERVLGGDAGHPGGTGALRRVRPRMMGREVVLEEVIERAEAPGLLVYRVLAGGGVKQHRGTITITPSARGSRVHWRVEATLAALPLEWAARAALRPSLERSLDAMAQVATEMGDHVEVTLPPPRSLDELAESRALAREAEACMESQRAYADELLERDDDRGWFARVYEHVTEGQLVACAAGRFDHPAWVLRLVIAFHALWEENLAIRLGERSGDVEAHWVKAHRRAETASRGEATMFVRAMRSIHAGMRAHIEDDLPRAIAKVHLSSYAGRADLARFRADYLRMGDIFLDASAKIRDVLPREAWTRRARVLDVLTPDGMRGALIEKRYYPIARRRREAFERAVGLVRVLG</sequence>